<evidence type="ECO:0000313" key="4">
    <source>
        <dbReference type="EMBL" id="HIX19688.1"/>
    </source>
</evidence>
<protein>
    <submittedName>
        <fullName evidence="4">Elongation factor P</fullName>
    </submittedName>
</protein>
<dbReference type="InterPro" id="IPR020599">
    <property type="entry name" value="Transl_elong_fac_P/YeiP"/>
</dbReference>
<reference evidence="4" key="1">
    <citation type="journal article" date="2021" name="PeerJ">
        <title>Extensive microbial diversity within the chicken gut microbiome revealed by metagenomics and culture.</title>
        <authorList>
            <person name="Gilroy R."/>
            <person name="Ravi A."/>
            <person name="Getino M."/>
            <person name="Pursley I."/>
            <person name="Horton D.L."/>
            <person name="Alikhan N.F."/>
            <person name="Baker D."/>
            <person name="Gharbi K."/>
            <person name="Hall N."/>
            <person name="Watson M."/>
            <person name="Adriaenssens E.M."/>
            <person name="Foster-Nyarko E."/>
            <person name="Jarju S."/>
            <person name="Secka A."/>
            <person name="Antonio M."/>
            <person name="Oren A."/>
            <person name="Chaudhuri R.R."/>
            <person name="La Ragione R."/>
            <person name="Hildebrand F."/>
            <person name="Pallen M.J."/>
        </authorList>
    </citation>
    <scope>NUCLEOTIDE SEQUENCE</scope>
    <source>
        <strain evidence="4">14975</strain>
    </source>
</reference>
<feature type="domain" description="Translation elongation factor P/YeiP central" evidence="3">
    <location>
        <begin position="69"/>
        <end position="123"/>
    </location>
</feature>
<proteinExistence type="inferred from homology"/>
<keyword evidence="4" id="KW-0648">Protein biosynthesis</keyword>
<dbReference type="InterPro" id="IPR013852">
    <property type="entry name" value="Transl_elong_P/YeiP_CS"/>
</dbReference>
<dbReference type="InterPro" id="IPR001059">
    <property type="entry name" value="Transl_elong_P/YeiP_cen"/>
</dbReference>
<organism evidence="4 5">
    <name type="scientific">Candidatus Akkermansia intestinigallinarum</name>
    <dbReference type="NCBI Taxonomy" id="2838431"/>
    <lineage>
        <taxon>Bacteria</taxon>
        <taxon>Pseudomonadati</taxon>
        <taxon>Verrucomicrobiota</taxon>
        <taxon>Verrucomicrobiia</taxon>
        <taxon>Verrucomicrobiales</taxon>
        <taxon>Akkermansiaceae</taxon>
        <taxon>Akkermansia</taxon>
    </lineage>
</organism>
<dbReference type="InterPro" id="IPR013185">
    <property type="entry name" value="Transl_elong_KOW-like"/>
</dbReference>
<dbReference type="InterPro" id="IPR014722">
    <property type="entry name" value="Rib_uL2_dom2"/>
</dbReference>
<sequence length="189" mass="21022">MAKVPVIQLRKGHAVNYNGDICVVRESQLKTPPRMASYVQMTIRSIATKKDYNLRLTSNDFLEGVMLSREEMEFSYVDGMGYHFLNTETYEDVCVPEDIVEPVKDYLMEGNSYILLFTDETVCSIELPAAITMEVAEAPEGVKGNSANNVYKSATMTTGLVVQVPLFINAGQRISVKTEDGTYLGRVNG</sequence>
<dbReference type="NCBIfam" id="NF001810">
    <property type="entry name" value="PRK00529.1"/>
    <property type="match status" value="1"/>
</dbReference>
<evidence type="ECO:0000256" key="1">
    <source>
        <dbReference type="ARBA" id="ARBA00009479"/>
    </source>
</evidence>
<dbReference type="AlphaFoldDB" id="A0A9D2AHT2"/>
<dbReference type="PANTHER" id="PTHR30053:SF14">
    <property type="entry name" value="TRANSLATION ELONGATION FACTOR KOW-LIKE DOMAIN-CONTAINING PROTEIN"/>
    <property type="match status" value="1"/>
</dbReference>
<gene>
    <name evidence="4" type="ORF">H9862_03685</name>
</gene>
<comment type="similarity">
    <text evidence="1">Belongs to the elongation factor P family.</text>
</comment>
<dbReference type="FunFam" id="2.40.50.140:FF:000004">
    <property type="entry name" value="Elongation factor P"/>
    <property type="match status" value="1"/>
</dbReference>
<dbReference type="PROSITE" id="PS01275">
    <property type="entry name" value="EFP"/>
    <property type="match status" value="1"/>
</dbReference>
<dbReference type="SUPFAM" id="SSF50104">
    <property type="entry name" value="Translation proteins SH3-like domain"/>
    <property type="match status" value="1"/>
</dbReference>
<dbReference type="GO" id="GO:0043043">
    <property type="term" value="P:peptide biosynthetic process"/>
    <property type="evidence" value="ECO:0007669"/>
    <property type="project" value="InterPro"/>
</dbReference>
<dbReference type="Proteomes" id="UP000823964">
    <property type="component" value="Unassembled WGS sequence"/>
</dbReference>
<reference evidence="4" key="2">
    <citation type="submission" date="2021-04" db="EMBL/GenBank/DDBJ databases">
        <authorList>
            <person name="Gilroy R."/>
        </authorList>
    </citation>
    <scope>NUCLEOTIDE SEQUENCE</scope>
    <source>
        <strain evidence="4">14975</strain>
    </source>
</reference>
<dbReference type="CDD" id="cd05794">
    <property type="entry name" value="S1_EF-P_repeat_2"/>
    <property type="match status" value="1"/>
</dbReference>
<dbReference type="GO" id="GO:0005829">
    <property type="term" value="C:cytosol"/>
    <property type="evidence" value="ECO:0007669"/>
    <property type="project" value="UniProtKB-ARBA"/>
</dbReference>
<dbReference type="Pfam" id="PF01132">
    <property type="entry name" value="EFP"/>
    <property type="match status" value="1"/>
</dbReference>
<dbReference type="SMART" id="SM00841">
    <property type="entry name" value="Elong-fact-P_C"/>
    <property type="match status" value="1"/>
</dbReference>
<dbReference type="PIRSF" id="PIRSF005901">
    <property type="entry name" value="EF-P"/>
    <property type="match status" value="1"/>
</dbReference>
<accession>A0A9D2AHT2</accession>
<dbReference type="Pfam" id="PF08207">
    <property type="entry name" value="EFP_N"/>
    <property type="match status" value="1"/>
</dbReference>
<evidence type="ECO:0000259" key="2">
    <source>
        <dbReference type="SMART" id="SM00841"/>
    </source>
</evidence>
<comment type="caution">
    <text evidence="4">The sequence shown here is derived from an EMBL/GenBank/DDBJ whole genome shotgun (WGS) entry which is preliminary data.</text>
</comment>
<feature type="domain" description="Elongation factor P C-terminal" evidence="2">
    <location>
        <begin position="131"/>
        <end position="186"/>
    </location>
</feature>
<dbReference type="PANTHER" id="PTHR30053">
    <property type="entry name" value="ELONGATION FACTOR P"/>
    <property type="match status" value="1"/>
</dbReference>
<dbReference type="Gene3D" id="2.30.30.30">
    <property type="match status" value="1"/>
</dbReference>
<evidence type="ECO:0000259" key="3">
    <source>
        <dbReference type="SMART" id="SM01185"/>
    </source>
</evidence>
<name>A0A9D2AHT2_9BACT</name>
<evidence type="ECO:0000313" key="5">
    <source>
        <dbReference type="Proteomes" id="UP000823964"/>
    </source>
</evidence>
<dbReference type="SUPFAM" id="SSF50249">
    <property type="entry name" value="Nucleic acid-binding proteins"/>
    <property type="match status" value="2"/>
</dbReference>
<dbReference type="InterPro" id="IPR008991">
    <property type="entry name" value="Translation_prot_SH3-like_sf"/>
</dbReference>
<dbReference type="Gene3D" id="2.40.50.140">
    <property type="entry name" value="Nucleic acid-binding proteins"/>
    <property type="match status" value="2"/>
</dbReference>
<dbReference type="GO" id="GO:0003746">
    <property type="term" value="F:translation elongation factor activity"/>
    <property type="evidence" value="ECO:0007669"/>
    <property type="project" value="UniProtKB-KW"/>
</dbReference>
<dbReference type="InterPro" id="IPR012340">
    <property type="entry name" value="NA-bd_OB-fold"/>
</dbReference>
<dbReference type="InterPro" id="IPR015365">
    <property type="entry name" value="Elong-fact-P_C"/>
</dbReference>
<dbReference type="CDD" id="cd04470">
    <property type="entry name" value="S1_EF-P_repeat_1"/>
    <property type="match status" value="1"/>
</dbReference>
<dbReference type="EMBL" id="DXFQ01000058">
    <property type="protein sequence ID" value="HIX19688.1"/>
    <property type="molecule type" value="Genomic_DNA"/>
</dbReference>
<keyword evidence="4" id="KW-0251">Elongation factor</keyword>
<dbReference type="Pfam" id="PF09285">
    <property type="entry name" value="Elong-fact-P_C"/>
    <property type="match status" value="1"/>
</dbReference>
<dbReference type="SMART" id="SM01185">
    <property type="entry name" value="EFP"/>
    <property type="match status" value="1"/>
</dbReference>